<keyword evidence="3" id="KW-1185">Reference proteome</keyword>
<evidence type="ECO:0000313" key="2">
    <source>
        <dbReference type="EMBL" id="KAK2570019.1"/>
    </source>
</evidence>
<keyword evidence="1" id="KW-0812">Transmembrane</keyword>
<keyword evidence="1" id="KW-1133">Transmembrane helix</keyword>
<evidence type="ECO:0000256" key="1">
    <source>
        <dbReference type="SAM" id="Phobius"/>
    </source>
</evidence>
<proteinExistence type="predicted"/>
<accession>A0AAD9VD66</accession>
<reference evidence="2" key="2">
    <citation type="journal article" date="2023" name="Science">
        <title>Genomic signatures of disease resistance in endangered staghorn corals.</title>
        <authorList>
            <person name="Vollmer S.V."/>
            <person name="Selwyn J.D."/>
            <person name="Despard B.A."/>
            <person name="Roesel C.L."/>
        </authorList>
    </citation>
    <scope>NUCLEOTIDE SEQUENCE</scope>
    <source>
        <strain evidence="2">K2</strain>
    </source>
</reference>
<evidence type="ECO:0000313" key="3">
    <source>
        <dbReference type="Proteomes" id="UP001249851"/>
    </source>
</evidence>
<feature type="transmembrane region" description="Helical" evidence="1">
    <location>
        <begin position="6"/>
        <end position="28"/>
    </location>
</feature>
<keyword evidence="1" id="KW-0472">Membrane</keyword>
<name>A0AAD9VD66_ACRCE</name>
<protein>
    <submittedName>
        <fullName evidence="2">Uncharacterized protein</fullName>
    </submittedName>
</protein>
<comment type="caution">
    <text evidence="2">The sequence shown here is derived from an EMBL/GenBank/DDBJ whole genome shotgun (WGS) entry which is preliminary data.</text>
</comment>
<organism evidence="2 3">
    <name type="scientific">Acropora cervicornis</name>
    <name type="common">Staghorn coral</name>
    <dbReference type="NCBI Taxonomy" id="6130"/>
    <lineage>
        <taxon>Eukaryota</taxon>
        <taxon>Metazoa</taxon>
        <taxon>Cnidaria</taxon>
        <taxon>Anthozoa</taxon>
        <taxon>Hexacorallia</taxon>
        <taxon>Scleractinia</taxon>
        <taxon>Astrocoeniina</taxon>
        <taxon>Acroporidae</taxon>
        <taxon>Acropora</taxon>
    </lineage>
</organism>
<dbReference type="EMBL" id="JARQWQ010000008">
    <property type="protein sequence ID" value="KAK2570019.1"/>
    <property type="molecule type" value="Genomic_DNA"/>
</dbReference>
<sequence>MRNSKMLVHSLFCQMCVYFCSLFLYYLFSLNELLSSRFQVTAVHPVREGQCIALGYESVLPLVLLTLQGGDIKPYKFPNEGTKAIAGSDVEIVFEGIQGKFESEENNSVEEENE</sequence>
<dbReference type="AlphaFoldDB" id="A0AAD9VD66"/>
<gene>
    <name evidence="2" type="ORF">P5673_004755</name>
</gene>
<reference evidence="2" key="1">
    <citation type="journal article" date="2023" name="G3 (Bethesda)">
        <title>Whole genome assembly and annotation of the endangered Caribbean coral Acropora cervicornis.</title>
        <authorList>
            <person name="Selwyn J.D."/>
            <person name="Vollmer S.V."/>
        </authorList>
    </citation>
    <scope>NUCLEOTIDE SEQUENCE</scope>
    <source>
        <strain evidence="2">K2</strain>
    </source>
</reference>
<dbReference type="Proteomes" id="UP001249851">
    <property type="component" value="Unassembled WGS sequence"/>
</dbReference>